<protein>
    <recommendedName>
        <fullName evidence="2">DUF6594 domain-containing protein</fullName>
    </recommendedName>
</protein>
<dbReference type="GeneID" id="36586832"/>
<dbReference type="RefSeq" id="XP_024729121.1">
    <property type="nucleotide sequence ID" value="XM_024878755.1"/>
</dbReference>
<evidence type="ECO:0000313" key="3">
    <source>
        <dbReference type="EMBL" id="PMD52217.1"/>
    </source>
</evidence>
<dbReference type="InParanoid" id="A0A2J6SN58"/>
<feature type="transmembrane region" description="Helical" evidence="1">
    <location>
        <begin position="200"/>
        <end position="222"/>
    </location>
</feature>
<feature type="transmembrane region" description="Helical" evidence="1">
    <location>
        <begin position="255"/>
        <end position="275"/>
    </location>
</feature>
<accession>A0A2J6SN58</accession>
<evidence type="ECO:0000259" key="2">
    <source>
        <dbReference type="Pfam" id="PF20237"/>
    </source>
</evidence>
<keyword evidence="1" id="KW-1133">Transmembrane helix</keyword>
<dbReference type="OrthoDB" id="5342093at2759"/>
<dbReference type="AlphaFoldDB" id="A0A2J6SN58"/>
<dbReference type="Pfam" id="PF20237">
    <property type="entry name" value="DUF6594"/>
    <property type="match status" value="1"/>
</dbReference>
<keyword evidence="1" id="KW-0472">Membrane</keyword>
<dbReference type="EMBL" id="KZ613912">
    <property type="protein sequence ID" value="PMD52217.1"/>
    <property type="molecule type" value="Genomic_DNA"/>
</dbReference>
<dbReference type="InterPro" id="IPR046529">
    <property type="entry name" value="DUF6594"/>
</dbReference>
<proteinExistence type="predicted"/>
<keyword evidence="4" id="KW-1185">Reference proteome</keyword>
<sequence length="276" mass="31324">MDGYEKLAALMGEKPTLGIFRRFSSLGAKNLLYLQAELVSLESELKRCVAEDNSSGDAEKLEYAVNWYSLMRSEEKGESMQWTIMRDIRRKLGEYNEAFMQQTFMASTQSPAPTDLDFLKQWLQRGKQGNCALTGLDNDVWDISASSELTALKRQKSDDQVSYWVLNRFIVWWHRHFSRLHKSDSENLYVEYKDHKLLKIAMVLGTAVATLLPLTSIVVLYLVTNLGLRLGLVACFTFIFSLLLVTMTRARMIEIFSATSAFAAVQVVFVGGTNIS</sequence>
<dbReference type="PANTHER" id="PTHR34502:SF5">
    <property type="entry name" value="DUF6594 DOMAIN-CONTAINING PROTEIN"/>
    <property type="match status" value="1"/>
</dbReference>
<dbReference type="Proteomes" id="UP000235371">
    <property type="component" value="Unassembled WGS sequence"/>
</dbReference>
<reference evidence="3 4" key="1">
    <citation type="submission" date="2016-04" db="EMBL/GenBank/DDBJ databases">
        <title>A degradative enzymes factory behind the ericoid mycorrhizal symbiosis.</title>
        <authorList>
            <consortium name="DOE Joint Genome Institute"/>
            <person name="Martino E."/>
            <person name="Morin E."/>
            <person name="Grelet G."/>
            <person name="Kuo A."/>
            <person name="Kohler A."/>
            <person name="Daghino S."/>
            <person name="Barry K."/>
            <person name="Choi C."/>
            <person name="Cichocki N."/>
            <person name="Clum A."/>
            <person name="Copeland A."/>
            <person name="Hainaut M."/>
            <person name="Haridas S."/>
            <person name="Labutti K."/>
            <person name="Lindquist E."/>
            <person name="Lipzen A."/>
            <person name="Khouja H.-R."/>
            <person name="Murat C."/>
            <person name="Ohm R."/>
            <person name="Olson A."/>
            <person name="Spatafora J."/>
            <person name="Veneault-Fourrey C."/>
            <person name="Henrissat B."/>
            <person name="Grigoriev I."/>
            <person name="Martin F."/>
            <person name="Perotto S."/>
        </authorList>
    </citation>
    <scope>NUCLEOTIDE SEQUENCE [LARGE SCALE GENOMIC DNA]</scope>
    <source>
        <strain evidence="3 4">E</strain>
    </source>
</reference>
<name>A0A2J6SN58_9HELO</name>
<dbReference type="STRING" id="1095630.A0A2J6SN58"/>
<feature type="domain" description="DUF6594" evidence="2">
    <location>
        <begin position="4"/>
        <end position="267"/>
    </location>
</feature>
<feature type="transmembrane region" description="Helical" evidence="1">
    <location>
        <begin position="228"/>
        <end position="248"/>
    </location>
</feature>
<keyword evidence="1" id="KW-0812">Transmembrane</keyword>
<evidence type="ECO:0000313" key="4">
    <source>
        <dbReference type="Proteomes" id="UP000235371"/>
    </source>
</evidence>
<organism evidence="3 4">
    <name type="scientific">Hyaloscypha bicolor E</name>
    <dbReference type="NCBI Taxonomy" id="1095630"/>
    <lineage>
        <taxon>Eukaryota</taxon>
        <taxon>Fungi</taxon>
        <taxon>Dikarya</taxon>
        <taxon>Ascomycota</taxon>
        <taxon>Pezizomycotina</taxon>
        <taxon>Leotiomycetes</taxon>
        <taxon>Helotiales</taxon>
        <taxon>Hyaloscyphaceae</taxon>
        <taxon>Hyaloscypha</taxon>
        <taxon>Hyaloscypha bicolor</taxon>
    </lineage>
</organism>
<gene>
    <name evidence="3" type="ORF">K444DRAFT_603029</name>
</gene>
<dbReference type="PANTHER" id="PTHR34502">
    <property type="entry name" value="DUF6594 DOMAIN-CONTAINING PROTEIN-RELATED"/>
    <property type="match status" value="1"/>
</dbReference>
<evidence type="ECO:0000256" key="1">
    <source>
        <dbReference type="SAM" id="Phobius"/>
    </source>
</evidence>